<dbReference type="InterPro" id="IPR004031">
    <property type="entry name" value="PMP22/EMP/MP20/Claudin"/>
</dbReference>
<feature type="region of interest" description="Disordered" evidence="5">
    <location>
        <begin position="889"/>
        <end position="1001"/>
    </location>
</feature>
<evidence type="ECO:0000256" key="4">
    <source>
        <dbReference type="ARBA" id="ARBA00023136"/>
    </source>
</evidence>
<feature type="compositionally biased region" description="Polar residues" evidence="5">
    <location>
        <begin position="1058"/>
        <end position="1070"/>
    </location>
</feature>
<keyword evidence="2 6" id="KW-0812">Transmembrane</keyword>
<feature type="compositionally biased region" description="Basic residues" evidence="5">
    <location>
        <begin position="859"/>
        <end position="872"/>
    </location>
</feature>
<keyword evidence="3 6" id="KW-1133">Transmembrane helix</keyword>
<gene>
    <name evidence="7" type="ORF">TR155809</name>
</gene>
<accession>A0A0X3Q5C3</accession>
<evidence type="ECO:0000256" key="3">
    <source>
        <dbReference type="ARBA" id="ARBA00022989"/>
    </source>
</evidence>
<dbReference type="EMBL" id="GEEE01003926">
    <property type="protein sequence ID" value="JAP59299.1"/>
    <property type="molecule type" value="Transcribed_RNA"/>
</dbReference>
<dbReference type="Gene3D" id="1.20.140.150">
    <property type="match status" value="1"/>
</dbReference>
<feature type="transmembrane region" description="Helical" evidence="6">
    <location>
        <begin position="1289"/>
        <end position="1312"/>
    </location>
</feature>
<feature type="compositionally biased region" description="Basic and acidic residues" evidence="5">
    <location>
        <begin position="324"/>
        <end position="336"/>
    </location>
</feature>
<feature type="compositionally biased region" description="Acidic residues" evidence="5">
    <location>
        <begin position="293"/>
        <end position="305"/>
    </location>
</feature>
<feature type="compositionally biased region" description="Polar residues" evidence="5">
    <location>
        <begin position="960"/>
        <end position="986"/>
    </location>
</feature>
<feature type="compositionally biased region" description="Basic and acidic residues" evidence="5">
    <location>
        <begin position="1115"/>
        <end position="1130"/>
    </location>
</feature>
<feature type="transmembrane region" description="Helical" evidence="6">
    <location>
        <begin position="1253"/>
        <end position="1277"/>
    </location>
</feature>
<evidence type="ECO:0000313" key="7">
    <source>
        <dbReference type="EMBL" id="JAP59299.1"/>
    </source>
</evidence>
<reference evidence="7" key="1">
    <citation type="submission" date="2016-01" db="EMBL/GenBank/DDBJ databases">
        <title>Reference transcriptome for the parasite Schistocephalus solidus: insights into the molecular evolution of parasitism.</title>
        <authorList>
            <person name="Hebert F.O."/>
            <person name="Grambauer S."/>
            <person name="Barber I."/>
            <person name="Landry C.R."/>
            <person name="Aubin-Horth N."/>
        </authorList>
    </citation>
    <scope>NUCLEOTIDE SEQUENCE</scope>
</reference>
<feature type="region of interest" description="Disordered" evidence="5">
    <location>
        <begin position="1102"/>
        <end position="1142"/>
    </location>
</feature>
<feature type="compositionally biased region" description="Low complexity" evidence="5">
    <location>
        <begin position="1"/>
        <end position="15"/>
    </location>
</feature>
<feature type="region of interest" description="Disordered" evidence="5">
    <location>
        <begin position="570"/>
        <end position="605"/>
    </location>
</feature>
<evidence type="ECO:0000256" key="5">
    <source>
        <dbReference type="SAM" id="MobiDB-lite"/>
    </source>
</evidence>
<dbReference type="Pfam" id="PF00822">
    <property type="entry name" value="PMP22_Claudin"/>
    <property type="match status" value="1"/>
</dbReference>
<sequence length="1451" mass="159361">MPDNDASTQQTQAQPSPQPLEVTEHSFRRMPSQRRRRLWMLAARAAAQKEHIPHEREVAPPSGTVKHLAEHRGSSLLTPAKPGTVRTQDSGISSMDYVTSREANSPNSEEAGLVSSATAGSSRARANTTTSLLLYDRRESRLCSEVDLRPRLSLGPAFLSPHSATTGAPNFRTEIAIPKGDREHRYPEYSAHLNTQRYTNLCHNYVPDWVRRNWSSAPPRTLIPRQRSSVETTGIDTSNDWASMEALNIQQSLYPHNWRLYSGRHGGRLSCPKASAFFESSLNEPNTVHLEAAEEEDDDDEEEENCGGGGDADVNEDNCGLEKNTSKSENEPRAAKGDTMLKVNPGGGNPYERMSPQADLENPGGSLMTSIHLRRRRRPGCATAVSTTLPYLEPDDLPQFSRSRDSSYAFLPQRVHTEPDFPLCWCNHAVAVVPCPNPDLTERAYPADFLTLRSPTGTFAYHRPSSHFGTAGLSPLLHCHSCPFRFMPHSECTLNVPYHQHPHHYHPCSACCLECETLSPHNIPYGQSLGHPMPQYDLPQRHVRRRMLKRMASEPLPPTWTNVSPGVSVVDAGATEGSPLGGTAPPRKRATPKPLEPGSASAPSTAISIVQPPLPADHVHTASPPTHIYADTRIIDYRAGGRFSHERTTGGAEVFIRAPDSTTTTTTTAASTDLPSTKRLDVRVHRGLRAGTGLVRGRSADEAYSSQCRSTEPLGGRGEGGTLSYQPYRMAASDFQIARPCQPHRTPAAGWEERQATLLTEKDPTCFHGLMAPQAGEHFYRHRLCPHIYEEEEEGGWKPYEVAVEAAPARVGPFYSTQRIRATSCRPFIQSPCLTSPQMDRPLSEGVSQPSPLPTIRCPHSRPWRGSRRGRGYTRSASYSMHSLEEISASDFGPLPQPLPPPLPSDHPPWQKLAPTETWSRTRSLQVDASVSTSTSVPASPLEGRNTSHLCPRPLWRLGSSESRSDTTQSARPSTGSRQRSNTQPCHNERSTPGHAAAVRRQDLQWKRKSFKRSNGYDVADFERVTSFDSSAEEIEPLVQGSCVSNPQYGGTEYMTHPGNSRHPTASRTASDLEMGPREPMKPQISDGTEDMVMECRSDEVDGDYEAGAGTGHDGGGDARDETIEDDRSGGADSGAGSPGAQRVIRVVAESGSRTPSRTSHPPSRQVLSELAALGFNNRNEYWEHSTFGRARICAICLASIASLCLLYSLSSSTWAYSGVVGNVTRRGLWIKCYQPNRTCHAILPFISPKDGWQGGAVCILLAAIGLGLLGIGLSIVGHSGSDLLKRLYYFHSGGEIFFLAGFTTFLSLGIYRSYAQSNLVGPTASDGELTFGAADTVGWVAGVLYFFTAFCLLLDEFIHELANMSTRWPCLGVLLRVGAAQIARFSRWRHSCALRWRRCCRRGRRQKRLSRAPLGSTSVTATRSSSFGLHETAYKPTTGQLISNKRGRRT</sequence>
<feature type="transmembrane region" description="Helical" evidence="6">
    <location>
        <begin position="1332"/>
        <end position="1355"/>
    </location>
</feature>
<feature type="compositionally biased region" description="Low complexity" evidence="5">
    <location>
        <begin position="929"/>
        <end position="941"/>
    </location>
</feature>
<keyword evidence="4 6" id="KW-0472">Membrane</keyword>
<feature type="compositionally biased region" description="Pro residues" evidence="5">
    <location>
        <begin position="895"/>
        <end position="907"/>
    </location>
</feature>
<evidence type="ECO:0000256" key="6">
    <source>
        <dbReference type="SAM" id="Phobius"/>
    </source>
</evidence>
<name>A0A0X3Q5C3_SCHSO</name>
<feature type="region of interest" description="Disordered" evidence="5">
    <location>
        <begin position="703"/>
        <end position="722"/>
    </location>
</feature>
<dbReference type="GO" id="GO:0016020">
    <property type="term" value="C:membrane"/>
    <property type="evidence" value="ECO:0007669"/>
    <property type="project" value="UniProtKB-SubCell"/>
</dbReference>
<evidence type="ECO:0000256" key="2">
    <source>
        <dbReference type="ARBA" id="ARBA00022692"/>
    </source>
</evidence>
<feature type="compositionally biased region" description="Polar residues" evidence="5">
    <location>
        <begin position="917"/>
        <end position="927"/>
    </location>
</feature>
<feature type="region of interest" description="Disordered" evidence="5">
    <location>
        <begin position="836"/>
        <end position="876"/>
    </location>
</feature>
<proteinExistence type="predicted"/>
<feature type="region of interest" description="Disordered" evidence="5">
    <location>
        <begin position="292"/>
        <end position="364"/>
    </location>
</feature>
<feature type="region of interest" description="Disordered" evidence="5">
    <location>
        <begin position="1056"/>
        <end position="1086"/>
    </location>
</feature>
<feature type="region of interest" description="Disordered" evidence="5">
    <location>
        <begin position="1"/>
        <end position="31"/>
    </location>
</feature>
<comment type="subcellular location">
    <subcellularLocation>
        <location evidence="1">Membrane</location>
        <topology evidence="1">Multi-pass membrane protein</topology>
    </subcellularLocation>
</comment>
<protein>
    <submittedName>
        <fullName evidence="7">Uncharacterized protein</fullName>
    </submittedName>
</protein>
<evidence type="ECO:0000256" key="1">
    <source>
        <dbReference type="ARBA" id="ARBA00004141"/>
    </source>
</evidence>
<organism evidence="7">
    <name type="scientific">Schistocephalus solidus</name>
    <name type="common">Tapeworm</name>
    <dbReference type="NCBI Taxonomy" id="70667"/>
    <lineage>
        <taxon>Eukaryota</taxon>
        <taxon>Metazoa</taxon>
        <taxon>Spiralia</taxon>
        <taxon>Lophotrochozoa</taxon>
        <taxon>Platyhelminthes</taxon>
        <taxon>Cestoda</taxon>
        <taxon>Eucestoda</taxon>
        <taxon>Diphyllobothriidea</taxon>
        <taxon>Diphyllobothriidae</taxon>
        <taxon>Schistocephalus</taxon>
    </lineage>
</organism>
<feature type="region of interest" description="Disordered" evidence="5">
    <location>
        <begin position="102"/>
        <end position="122"/>
    </location>
</feature>